<reference evidence="10 11" key="1">
    <citation type="submission" date="2018-02" db="EMBL/GenBank/DDBJ databases">
        <title>Genomic Reconstructions from Amazon Rainforest and Pasture Soil Reveal Novel Insights into the Physiology of Candidate Phyla in Tropical Sites.</title>
        <authorList>
            <person name="Kroeger M.E."/>
            <person name="Delmont T."/>
            <person name="Eren A.M."/>
            <person name="Guo J."/>
            <person name="Meyer K.M."/>
            <person name="Khan K."/>
            <person name="Rodrigues J.L.M."/>
            <person name="Bohannan B.J.M."/>
            <person name="Tringe S."/>
            <person name="Borges C.D."/>
            <person name="Tiedje J."/>
            <person name="Tsai S.M."/>
            <person name="Nusslein K."/>
        </authorList>
    </citation>
    <scope>NUCLEOTIDE SEQUENCE [LARGE SCALE GENOMIC DNA]</scope>
    <source>
        <strain evidence="10">Amazon FNV 2010 28 9</strain>
    </source>
</reference>
<evidence type="ECO:0000256" key="5">
    <source>
        <dbReference type="ARBA" id="ARBA00022692"/>
    </source>
</evidence>
<evidence type="ECO:0000256" key="4">
    <source>
        <dbReference type="ARBA" id="ARBA00022679"/>
    </source>
</evidence>
<organism evidence="10 11">
    <name type="scientific">Candidatus Cerribacteria bacterium 'Amazon FNV 2010 28 9'</name>
    <dbReference type="NCBI Taxonomy" id="2081795"/>
    <lineage>
        <taxon>Bacteria</taxon>
        <taxon>Candidatus Cerribacteria</taxon>
    </lineage>
</organism>
<evidence type="ECO:0000256" key="3">
    <source>
        <dbReference type="ARBA" id="ARBA00022676"/>
    </source>
</evidence>
<dbReference type="Pfam" id="PF13231">
    <property type="entry name" value="PMT_2"/>
    <property type="match status" value="1"/>
</dbReference>
<feature type="transmembrane region" description="Helical" evidence="8">
    <location>
        <begin position="120"/>
        <end position="136"/>
    </location>
</feature>
<sequence length="352" mass="39920">MKHAFLFKLILLLAIVLRVWSLIHFFPPSLTWDETAIGYNAFGIITVHRDEWLKRFPLVFQSFGDYKEPLAIYTTAIFEVFFGQTALAVRFPTFIAGVMLVVASYFLAPEIFTGKKEGKRIALFVMFLTAISPWALHFSMIAFESMIATALAAWGAVFLCWGRRKQTWLLVSAVCYGLSLYTYHSAKIVVPLSILLFLFVYRKEFQKLWKSVVKFFVVLLIVCLPLLYVSVFGKANDRLSGSSFVFDAQGKLKAVQEIVPTFISHYMVHFSPSYLLLGGENTYRQSNMKDGILSPLEAMLIVIALVSMVVDKKRRAFWPLIAFILISVIPATLGNDVPHANRGLMGLPWMQL</sequence>
<evidence type="ECO:0000256" key="6">
    <source>
        <dbReference type="ARBA" id="ARBA00022989"/>
    </source>
</evidence>
<keyword evidence="6 8" id="KW-1133">Transmembrane helix</keyword>
<comment type="caution">
    <text evidence="10">The sequence shown here is derived from an EMBL/GenBank/DDBJ whole genome shotgun (WGS) entry which is preliminary data.</text>
</comment>
<dbReference type="AlphaFoldDB" id="A0A317JPR2"/>
<keyword evidence="7 8" id="KW-0472">Membrane</keyword>
<comment type="subcellular location">
    <subcellularLocation>
        <location evidence="1">Cell membrane</location>
        <topology evidence="1">Multi-pass membrane protein</topology>
    </subcellularLocation>
</comment>
<keyword evidence="5 8" id="KW-0812">Transmembrane</keyword>
<protein>
    <recommendedName>
        <fullName evidence="9">Glycosyltransferase RgtA/B/C/D-like domain-containing protein</fullName>
    </recommendedName>
</protein>
<accession>A0A317JPR2</accession>
<feature type="transmembrane region" description="Helical" evidence="8">
    <location>
        <begin position="87"/>
        <end position="108"/>
    </location>
</feature>
<dbReference type="GO" id="GO:0009103">
    <property type="term" value="P:lipopolysaccharide biosynthetic process"/>
    <property type="evidence" value="ECO:0007669"/>
    <property type="project" value="UniProtKB-ARBA"/>
</dbReference>
<evidence type="ECO:0000313" key="11">
    <source>
        <dbReference type="Proteomes" id="UP000246104"/>
    </source>
</evidence>
<evidence type="ECO:0000313" key="10">
    <source>
        <dbReference type="EMBL" id="PWU24038.1"/>
    </source>
</evidence>
<feature type="transmembrane region" description="Helical" evidence="8">
    <location>
        <begin position="292"/>
        <end position="310"/>
    </location>
</feature>
<dbReference type="EMBL" id="PSRQ01000014">
    <property type="protein sequence ID" value="PWU24038.1"/>
    <property type="molecule type" value="Genomic_DNA"/>
</dbReference>
<dbReference type="Proteomes" id="UP000246104">
    <property type="component" value="Unassembled WGS sequence"/>
</dbReference>
<keyword evidence="2" id="KW-1003">Cell membrane</keyword>
<evidence type="ECO:0000256" key="7">
    <source>
        <dbReference type="ARBA" id="ARBA00023136"/>
    </source>
</evidence>
<dbReference type="InterPro" id="IPR038731">
    <property type="entry name" value="RgtA/B/C-like"/>
</dbReference>
<dbReference type="InterPro" id="IPR050297">
    <property type="entry name" value="LipidA_mod_glycosyltrf_83"/>
</dbReference>
<feature type="transmembrane region" description="Helical" evidence="8">
    <location>
        <begin position="316"/>
        <end position="335"/>
    </location>
</feature>
<dbReference type="PANTHER" id="PTHR33908">
    <property type="entry name" value="MANNOSYLTRANSFERASE YKCB-RELATED"/>
    <property type="match status" value="1"/>
</dbReference>
<gene>
    <name evidence="10" type="ORF">C5B42_00780</name>
</gene>
<dbReference type="GO" id="GO:0016763">
    <property type="term" value="F:pentosyltransferase activity"/>
    <property type="evidence" value="ECO:0007669"/>
    <property type="project" value="TreeGrafter"/>
</dbReference>
<name>A0A317JPR2_9BACT</name>
<dbReference type="PANTHER" id="PTHR33908:SF3">
    <property type="entry name" value="UNDECAPRENYL PHOSPHATE-ALPHA-4-AMINO-4-DEOXY-L-ARABINOSE ARABINOSYL TRANSFERASE"/>
    <property type="match status" value="1"/>
</dbReference>
<evidence type="ECO:0000259" key="9">
    <source>
        <dbReference type="Pfam" id="PF13231"/>
    </source>
</evidence>
<evidence type="ECO:0000256" key="8">
    <source>
        <dbReference type="SAM" id="Phobius"/>
    </source>
</evidence>
<evidence type="ECO:0000256" key="2">
    <source>
        <dbReference type="ARBA" id="ARBA00022475"/>
    </source>
</evidence>
<feature type="transmembrane region" description="Helical" evidence="8">
    <location>
        <begin position="168"/>
        <end position="201"/>
    </location>
</feature>
<feature type="non-terminal residue" evidence="10">
    <location>
        <position position="352"/>
    </location>
</feature>
<proteinExistence type="predicted"/>
<keyword evidence="3" id="KW-0328">Glycosyltransferase</keyword>
<feature type="transmembrane region" description="Helical" evidence="8">
    <location>
        <begin position="213"/>
        <end position="233"/>
    </location>
</feature>
<feature type="domain" description="Glycosyltransferase RgtA/B/C/D-like" evidence="9">
    <location>
        <begin position="69"/>
        <end position="228"/>
    </location>
</feature>
<dbReference type="GO" id="GO:0010041">
    <property type="term" value="P:response to iron(III) ion"/>
    <property type="evidence" value="ECO:0007669"/>
    <property type="project" value="TreeGrafter"/>
</dbReference>
<evidence type="ECO:0000256" key="1">
    <source>
        <dbReference type="ARBA" id="ARBA00004651"/>
    </source>
</evidence>
<keyword evidence="4" id="KW-0808">Transferase</keyword>
<dbReference type="GO" id="GO:0005886">
    <property type="term" value="C:plasma membrane"/>
    <property type="evidence" value="ECO:0007669"/>
    <property type="project" value="UniProtKB-SubCell"/>
</dbReference>